<dbReference type="KEGG" id="mym:A176_003610"/>
<dbReference type="InterPro" id="IPR027546">
    <property type="entry name" value="Sirtuin_class_III"/>
</dbReference>
<dbReference type="Gene3D" id="3.40.50.1220">
    <property type="entry name" value="TPP-binding domain"/>
    <property type="match status" value="1"/>
</dbReference>
<dbReference type="CDD" id="cd01412">
    <property type="entry name" value="SIRT5_Af1_CobB"/>
    <property type="match status" value="1"/>
</dbReference>
<evidence type="ECO:0000313" key="6">
    <source>
        <dbReference type="EMBL" id="AKQ66698.1"/>
    </source>
</evidence>
<dbReference type="PATRIC" id="fig|1297742.4.peg.3643"/>
<feature type="binding site" evidence="3">
    <location>
        <begin position="190"/>
        <end position="192"/>
    </location>
    <ligand>
        <name>NAD(+)</name>
        <dbReference type="ChEBI" id="CHEBI:57540"/>
    </ligand>
</feature>
<dbReference type="Pfam" id="PF02146">
    <property type="entry name" value="SIR2"/>
    <property type="match status" value="1"/>
</dbReference>
<sequence>MDSLILDSRTWLLVLTGAGVSAESGVPTFRGMGGLWEDQPVEAVASPQGFQKDPALVWRFYSERRKAAATVHPNPGHEALVAWERHLGDRFLLATQNIDGLHTRAGSQRVVEMHGNLFKTRCTQCKRPVFEDATVYPNGAVPECDACGAQLRPHIVWFGEYLDPADMQRIEDFALRGSTSGGRFIFLAAGTSGAVYPAAGIVDHVREAGGETWLINLDPAENSGRFEHSVQGKSGQVLPTLAKLV</sequence>
<comment type="caution">
    <text evidence="3">Lacks conserved residue(s) required for the propagation of feature annotation.</text>
</comment>
<dbReference type="InterPro" id="IPR050134">
    <property type="entry name" value="NAD-dep_sirtuin_deacylases"/>
</dbReference>
<feature type="domain" description="Deacetylase sirtuin-type" evidence="5">
    <location>
        <begin position="1"/>
        <end position="245"/>
    </location>
</feature>
<comment type="similarity">
    <text evidence="3">Belongs to the sirtuin family. Class III subfamily.</text>
</comment>
<keyword evidence="3 4" id="KW-0479">Metal-binding</keyword>
<comment type="cofactor">
    <cofactor evidence="3">
        <name>Zn(2+)</name>
        <dbReference type="ChEBI" id="CHEBI:29105"/>
    </cofactor>
    <text evidence="3">Binds 1 zinc ion per subunit.</text>
</comment>
<dbReference type="GO" id="GO:0017136">
    <property type="term" value="F:histone deacetylase activity, NAD-dependent"/>
    <property type="evidence" value="ECO:0007669"/>
    <property type="project" value="TreeGrafter"/>
</dbReference>
<dbReference type="GO" id="GO:0008270">
    <property type="term" value="F:zinc ion binding"/>
    <property type="evidence" value="ECO:0007669"/>
    <property type="project" value="UniProtKB-UniRule"/>
</dbReference>
<dbReference type="EC" id="2.3.1.286" evidence="3"/>
<evidence type="ECO:0000259" key="5">
    <source>
        <dbReference type="PROSITE" id="PS50305"/>
    </source>
</evidence>
<evidence type="ECO:0000313" key="7">
    <source>
        <dbReference type="Proteomes" id="UP000009026"/>
    </source>
</evidence>
<feature type="binding site" evidence="3">
    <location>
        <begin position="17"/>
        <end position="36"/>
    </location>
    <ligand>
        <name>NAD(+)</name>
        <dbReference type="ChEBI" id="CHEBI:57540"/>
    </ligand>
</feature>
<dbReference type="GO" id="GO:0036055">
    <property type="term" value="F:protein-succinyllysine desuccinylase activity"/>
    <property type="evidence" value="ECO:0007669"/>
    <property type="project" value="UniProtKB-UniRule"/>
</dbReference>
<dbReference type="GO" id="GO:0036054">
    <property type="term" value="F:protein-malonyllysine demalonylase activity"/>
    <property type="evidence" value="ECO:0007669"/>
    <property type="project" value="InterPro"/>
</dbReference>
<feature type="active site" description="Proton acceptor" evidence="3 4">
    <location>
        <position position="114"/>
    </location>
</feature>
<comment type="catalytic activity">
    <reaction evidence="3">
        <text>N(6)-succinyl-L-lysyl-[protein] + NAD(+) + H2O = 2''-O-succinyl-ADP-D-ribose + nicotinamide + L-lysyl-[protein]</text>
        <dbReference type="Rhea" id="RHEA:47668"/>
        <dbReference type="Rhea" id="RHEA-COMP:9752"/>
        <dbReference type="Rhea" id="RHEA-COMP:11877"/>
        <dbReference type="ChEBI" id="CHEBI:15377"/>
        <dbReference type="ChEBI" id="CHEBI:17154"/>
        <dbReference type="ChEBI" id="CHEBI:29969"/>
        <dbReference type="ChEBI" id="CHEBI:57540"/>
        <dbReference type="ChEBI" id="CHEBI:87830"/>
        <dbReference type="ChEBI" id="CHEBI:87832"/>
    </reaction>
</comment>
<dbReference type="InterPro" id="IPR026590">
    <property type="entry name" value="Ssirtuin_cat_dom"/>
</dbReference>
<dbReference type="InterPro" id="IPR003000">
    <property type="entry name" value="Sirtuin"/>
</dbReference>
<dbReference type="PROSITE" id="PS50305">
    <property type="entry name" value="SIRTUIN"/>
    <property type="match status" value="1"/>
</dbReference>
<keyword evidence="1" id="KW-0808">Transferase</keyword>
<comment type="subcellular location">
    <subcellularLocation>
        <location evidence="3">Cytoplasm</location>
    </subcellularLocation>
</comment>
<dbReference type="PANTHER" id="PTHR11085">
    <property type="entry name" value="NAD-DEPENDENT PROTEIN DEACYLASE SIRTUIN-5, MITOCHONDRIAL-RELATED"/>
    <property type="match status" value="1"/>
</dbReference>
<evidence type="ECO:0000256" key="2">
    <source>
        <dbReference type="ARBA" id="ARBA00023027"/>
    </source>
</evidence>
<dbReference type="OrthoDB" id="9800582at2"/>
<evidence type="ECO:0000256" key="1">
    <source>
        <dbReference type="ARBA" id="ARBA00022679"/>
    </source>
</evidence>
<feature type="binding site" evidence="3 4">
    <location>
        <position position="147"/>
    </location>
    <ligand>
        <name>Zn(2+)</name>
        <dbReference type="ChEBI" id="CHEBI:29105"/>
    </ligand>
</feature>
<dbReference type="InterPro" id="IPR026591">
    <property type="entry name" value="Sirtuin_cat_small_dom_sf"/>
</dbReference>
<evidence type="ECO:0000256" key="4">
    <source>
        <dbReference type="PROSITE-ProRule" id="PRU00236"/>
    </source>
</evidence>
<accession>A0A0H4WYK5</accession>
<protein>
    <recommendedName>
        <fullName evidence="3">NAD-dependent protein deacylase</fullName>
        <ecNumber evidence="3">2.3.1.286</ecNumber>
    </recommendedName>
    <alternativeName>
        <fullName evidence="3">Regulatory protein SIR2 homolog</fullName>
    </alternativeName>
</protein>
<dbReference type="HAMAP" id="MF_01121">
    <property type="entry name" value="Sirtuin_ClassIII"/>
    <property type="match status" value="1"/>
</dbReference>
<proteinExistence type="inferred from homology"/>
<feature type="binding site" evidence="3">
    <location>
        <position position="234"/>
    </location>
    <ligand>
        <name>NAD(+)</name>
        <dbReference type="ChEBI" id="CHEBI:57540"/>
    </ligand>
</feature>
<reference evidence="6 7" key="1">
    <citation type="journal article" date="2016" name="PLoS ONE">
        <title>Complete Genome Sequence and Comparative Genomics of a Novel Myxobacterium Myxococcus hansupus.</title>
        <authorList>
            <person name="Sharma G."/>
            <person name="Narwani T."/>
            <person name="Subramanian S."/>
        </authorList>
    </citation>
    <scope>NUCLEOTIDE SEQUENCE [LARGE SCALE GENOMIC DNA]</scope>
    <source>
        <strain evidence="7">mixupus</strain>
    </source>
</reference>
<comment type="function">
    <text evidence="3">NAD-dependent lysine deacetylase and desuccinylase that specifically removes acetyl and succinyl groups on target proteins. Modulates the activities of several proteins which are inactive in their acylated form.</text>
</comment>
<dbReference type="AlphaFoldDB" id="A0A0H4WYK5"/>
<dbReference type="Gene3D" id="3.30.1600.10">
    <property type="entry name" value="SIR2/SIRT2 'Small Domain"/>
    <property type="match status" value="1"/>
</dbReference>
<gene>
    <name evidence="3" type="primary">cobB</name>
    <name evidence="6" type="ORF">A176_003610</name>
</gene>
<feature type="binding site" evidence="3">
    <location>
        <position position="61"/>
    </location>
    <ligand>
        <name>substrate</name>
    </ligand>
</feature>
<evidence type="ECO:0000256" key="3">
    <source>
        <dbReference type="HAMAP-Rule" id="MF_01121"/>
    </source>
</evidence>
<dbReference type="SUPFAM" id="SSF52467">
    <property type="entry name" value="DHS-like NAD/FAD-binding domain"/>
    <property type="match status" value="1"/>
</dbReference>
<comment type="catalytic activity">
    <reaction evidence="3">
        <text>N(6)-acetyl-L-lysyl-[protein] + NAD(+) + H2O = 2''-O-acetyl-ADP-D-ribose + nicotinamide + L-lysyl-[protein]</text>
        <dbReference type="Rhea" id="RHEA:43636"/>
        <dbReference type="Rhea" id="RHEA-COMP:9752"/>
        <dbReference type="Rhea" id="RHEA-COMP:10731"/>
        <dbReference type="ChEBI" id="CHEBI:15377"/>
        <dbReference type="ChEBI" id="CHEBI:17154"/>
        <dbReference type="ChEBI" id="CHEBI:29969"/>
        <dbReference type="ChEBI" id="CHEBI:57540"/>
        <dbReference type="ChEBI" id="CHEBI:61930"/>
        <dbReference type="ChEBI" id="CHEBI:83767"/>
        <dbReference type="EC" id="2.3.1.286"/>
    </reaction>
</comment>
<organism evidence="6 7">
    <name type="scientific">Pseudomyxococcus hansupus</name>
    <dbReference type="NCBI Taxonomy" id="1297742"/>
    <lineage>
        <taxon>Bacteria</taxon>
        <taxon>Pseudomonadati</taxon>
        <taxon>Myxococcota</taxon>
        <taxon>Myxococcia</taxon>
        <taxon>Myxococcales</taxon>
        <taxon>Cystobacterineae</taxon>
        <taxon>Myxococcaceae</taxon>
        <taxon>Pseudomyxococcus</taxon>
    </lineage>
</organism>
<dbReference type="PANTHER" id="PTHR11085:SF4">
    <property type="entry name" value="NAD-DEPENDENT PROTEIN DEACYLASE"/>
    <property type="match status" value="1"/>
</dbReference>
<name>A0A0H4WYK5_9BACT</name>
<keyword evidence="3 4" id="KW-0862">Zinc</keyword>
<feature type="binding site" evidence="3 4">
    <location>
        <position position="125"/>
    </location>
    <ligand>
        <name>Zn(2+)</name>
        <dbReference type="ChEBI" id="CHEBI:29105"/>
    </ligand>
</feature>
<dbReference type="EMBL" id="CP012109">
    <property type="protein sequence ID" value="AKQ66698.1"/>
    <property type="molecule type" value="Genomic_DNA"/>
</dbReference>
<dbReference type="eggNOG" id="COG0846">
    <property type="taxonomic scope" value="Bacteria"/>
</dbReference>
<feature type="binding site" evidence="3 4">
    <location>
        <position position="122"/>
    </location>
    <ligand>
        <name>Zn(2+)</name>
        <dbReference type="ChEBI" id="CHEBI:29105"/>
    </ligand>
</feature>
<feature type="binding site" evidence="3">
    <location>
        <begin position="96"/>
        <end position="99"/>
    </location>
    <ligand>
        <name>NAD(+)</name>
        <dbReference type="ChEBI" id="CHEBI:57540"/>
    </ligand>
</feature>
<dbReference type="Proteomes" id="UP000009026">
    <property type="component" value="Chromosome"/>
</dbReference>
<dbReference type="InterPro" id="IPR029035">
    <property type="entry name" value="DHS-like_NAD/FAD-binding_dom"/>
</dbReference>
<comment type="domain">
    <text evidence="3">2 residues (Tyr-61 and Arg-64) present in a large hydrophobic pocket are probably involved in substrate specificity. They are important for desuccinylation activity, but dispensable for deacetylation activity.</text>
</comment>
<dbReference type="STRING" id="1297742.A176_003610"/>
<keyword evidence="2 3" id="KW-0520">NAD</keyword>
<keyword evidence="7" id="KW-1185">Reference proteome</keyword>
<dbReference type="GO" id="GO:0005737">
    <property type="term" value="C:cytoplasm"/>
    <property type="evidence" value="ECO:0007669"/>
    <property type="project" value="UniProtKB-SubCell"/>
</dbReference>
<dbReference type="GO" id="GO:0070403">
    <property type="term" value="F:NAD+ binding"/>
    <property type="evidence" value="ECO:0007669"/>
    <property type="project" value="UniProtKB-UniRule"/>
</dbReference>
<feature type="binding site" evidence="3 4">
    <location>
        <position position="144"/>
    </location>
    <ligand>
        <name>Zn(2+)</name>
        <dbReference type="ChEBI" id="CHEBI:29105"/>
    </ligand>
</feature>
<dbReference type="RefSeq" id="WP_002633571.1">
    <property type="nucleotide sequence ID" value="NZ_CP012109.1"/>
</dbReference>
<keyword evidence="3" id="KW-0963">Cytoplasm</keyword>
<feature type="binding site" evidence="3">
    <location>
        <position position="64"/>
    </location>
    <ligand>
        <name>substrate</name>
    </ligand>
</feature>